<feature type="domain" description="Peptidase M16 N-terminal" evidence="1">
    <location>
        <begin position="40"/>
        <end position="153"/>
    </location>
</feature>
<proteinExistence type="predicted"/>
<dbReference type="Proteomes" id="UP000320184">
    <property type="component" value="Unassembled WGS sequence"/>
</dbReference>
<evidence type="ECO:0000313" key="4">
    <source>
        <dbReference type="Proteomes" id="UP000320184"/>
    </source>
</evidence>
<dbReference type="Pfam" id="PF05193">
    <property type="entry name" value="Peptidase_M16_C"/>
    <property type="match status" value="1"/>
</dbReference>
<dbReference type="GO" id="GO:0046872">
    <property type="term" value="F:metal ion binding"/>
    <property type="evidence" value="ECO:0007669"/>
    <property type="project" value="InterPro"/>
</dbReference>
<dbReference type="Pfam" id="PF00675">
    <property type="entry name" value="Peptidase_M16"/>
    <property type="match status" value="1"/>
</dbReference>
<evidence type="ECO:0000313" key="3">
    <source>
        <dbReference type="EMBL" id="TMQ52458.1"/>
    </source>
</evidence>
<evidence type="ECO:0000259" key="2">
    <source>
        <dbReference type="Pfam" id="PF05193"/>
    </source>
</evidence>
<dbReference type="SUPFAM" id="SSF63411">
    <property type="entry name" value="LuxS/MPP-like metallohydrolase"/>
    <property type="match status" value="2"/>
</dbReference>
<protein>
    <submittedName>
        <fullName evidence="3">Insulinase family protein</fullName>
    </submittedName>
</protein>
<accession>A0A538SM54</accession>
<comment type="caution">
    <text evidence="3">The sequence shown here is derived from an EMBL/GenBank/DDBJ whole genome shotgun (WGS) entry which is preliminary data.</text>
</comment>
<dbReference type="AlphaFoldDB" id="A0A538SM54"/>
<sequence>MASPSAGATPVRLPPYTKTRLPNGLTVFVMPTRRLPLIELRMVAKTGSADDPPGKEGLAGLTADLLTQGAGRRSAQEIAEDIAFVGGSLESSAGSEQLVVTCEVLKKDLATGLELFRDVIVSPTFPDSEFARKKDETMGAIEAQKDDPATVADVELLPFLMGSHPLGHPPIGWRKSVESIARDEVVAFHRDHVAPDNALLAVVGDVDAKSILATLEKAFGAWKPSGRTAGAGYPPLEKTGGRRVLIVSKPEVTQTQIRLACAAVPRNHPDFYPITVANNILGGGFTSRLVNEIRVSQGLTYGIHSGFDMYRGTGTFAVTTFTRNPTLRKCIDETLKVMKQLVSQGPSDEELIKAKRYLTGQFPLSLQAPDALAARLLDIEFYGLEPSYVETFSAKIDAVTMDDVRRVLRTHFCVDDLRLLVVSKPDLAKAALKGLGPLEVKEME</sequence>
<dbReference type="PANTHER" id="PTHR11851">
    <property type="entry name" value="METALLOPROTEASE"/>
    <property type="match status" value="1"/>
</dbReference>
<dbReference type="Gene3D" id="3.30.830.10">
    <property type="entry name" value="Metalloenzyme, LuxS/M16 peptidase-like"/>
    <property type="match status" value="2"/>
</dbReference>
<dbReference type="EMBL" id="VBOT01000033">
    <property type="protein sequence ID" value="TMQ52458.1"/>
    <property type="molecule type" value="Genomic_DNA"/>
</dbReference>
<dbReference type="InterPro" id="IPR050361">
    <property type="entry name" value="MPP/UQCRC_Complex"/>
</dbReference>
<name>A0A538SM54_UNCEI</name>
<dbReference type="InterPro" id="IPR011249">
    <property type="entry name" value="Metalloenz_LuxS/M16"/>
</dbReference>
<dbReference type="PANTHER" id="PTHR11851:SF224">
    <property type="entry name" value="PROCESSING PROTEASE"/>
    <property type="match status" value="1"/>
</dbReference>
<evidence type="ECO:0000259" key="1">
    <source>
        <dbReference type="Pfam" id="PF00675"/>
    </source>
</evidence>
<gene>
    <name evidence="3" type="ORF">E6K73_02925</name>
</gene>
<organism evidence="3 4">
    <name type="scientific">Eiseniibacteriota bacterium</name>
    <dbReference type="NCBI Taxonomy" id="2212470"/>
    <lineage>
        <taxon>Bacteria</taxon>
        <taxon>Candidatus Eiseniibacteriota</taxon>
    </lineage>
</organism>
<dbReference type="InterPro" id="IPR007863">
    <property type="entry name" value="Peptidase_M16_C"/>
</dbReference>
<reference evidence="3 4" key="1">
    <citation type="journal article" date="2019" name="Nat. Microbiol.">
        <title>Mediterranean grassland soil C-N compound turnover is dependent on rainfall and depth, and is mediated by genomically divergent microorganisms.</title>
        <authorList>
            <person name="Diamond S."/>
            <person name="Andeer P.F."/>
            <person name="Li Z."/>
            <person name="Crits-Christoph A."/>
            <person name="Burstein D."/>
            <person name="Anantharaman K."/>
            <person name="Lane K.R."/>
            <person name="Thomas B.C."/>
            <person name="Pan C."/>
            <person name="Northen T.R."/>
            <person name="Banfield J.F."/>
        </authorList>
    </citation>
    <scope>NUCLEOTIDE SEQUENCE [LARGE SCALE GENOMIC DNA]</scope>
    <source>
        <strain evidence="3">WS_3</strain>
    </source>
</reference>
<dbReference type="InterPro" id="IPR011765">
    <property type="entry name" value="Pept_M16_N"/>
</dbReference>
<feature type="domain" description="Peptidase M16 C-terminal" evidence="2">
    <location>
        <begin position="180"/>
        <end position="357"/>
    </location>
</feature>